<evidence type="ECO:0000313" key="6">
    <source>
        <dbReference type="Proteomes" id="UP000716446"/>
    </source>
</evidence>
<dbReference type="GO" id="GO:0071013">
    <property type="term" value="C:catalytic step 2 spliceosome"/>
    <property type="evidence" value="ECO:0007669"/>
    <property type="project" value="TreeGrafter"/>
</dbReference>
<feature type="region of interest" description="Disordered" evidence="4">
    <location>
        <begin position="381"/>
        <end position="469"/>
    </location>
</feature>
<gene>
    <name evidence="5" type="ORF">AWRI4619_LOCUS9501</name>
</gene>
<comment type="caution">
    <text evidence="5">The sequence shown here is derived from an EMBL/GenBank/DDBJ whole genome shotgun (WGS) entry which is preliminary data.</text>
</comment>
<dbReference type="Proteomes" id="UP000716446">
    <property type="component" value="Unassembled WGS sequence"/>
</dbReference>
<evidence type="ECO:0008006" key="7">
    <source>
        <dbReference type="Google" id="ProtNLM"/>
    </source>
</evidence>
<feature type="compositionally biased region" description="Polar residues" evidence="4">
    <location>
        <begin position="218"/>
        <end position="229"/>
    </location>
</feature>
<accession>A0A9N8K2Z1</accession>
<reference evidence="5" key="1">
    <citation type="submission" date="2020-06" db="EMBL/GenBank/DDBJ databases">
        <authorList>
            <person name="Onetto C."/>
        </authorList>
    </citation>
    <scope>NUCLEOTIDE SEQUENCE</scope>
</reference>
<feature type="region of interest" description="Disordered" evidence="4">
    <location>
        <begin position="195"/>
        <end position="230"/>
    </location>
</feature>
<dbReference type="AlphaFoldDB" id="A0A9N8K2Z1"/>
<dbReference type="PANTHER" id="PTHR12940:SF0">
    <property type="entry name" value="SPLICING FACTOR ESS-2 HOMOLOG"/>
    <property type="match status" value="1"/>
</dbReference>
<proteinExistence type="inferred from homology"/>
<organism evidence="5 6">
    <name type="scientific">Aureobasidium vineae</name>
    <dbReference type="NCBI Taxonomy" id="2773715"/>
    <lineage>
        <taxon>Eukaryota</taxon>
        <taxon>Fungi</taxon>
        <taxon>Dikarya</taxon>
        <taxon>Ascomycota</taxon>
        <taxon>Pezizomycotina</taxon>
        <taxon>Dothideomycetes</taxon>
        <taxon>Dothideomycetidae</taxon>
        <taxon>Dothideales</taxon>
        <taxon>Saccotheciaceae</taxon>
        <taxon>Aureobasidium</taxon>
    </lineage>
</organism>
<evidence type="ECO:0000256" key="2">
    <source>
        <dbReference type="ARBA" id="ARBA00009072"/>
    </source>
</evidence>
<evidence type="ECO:0000313" key="5">
    <source>
        <dbReference type="EMBL" id="CAD0096882.1"/>
    </source>
</evidence>
<feature type="compositionally biased region" description="Polar residues" evidence="4">
    <location>
        <begin position="99"/>
        <end position="133"/>
    </location>
</feature>
<feature type="compositionally biased region" description="Gly residues" evidence="4">
    <location>
        <begin position="442"/>
        <end position="452"/>
    </location>
</feature>
<dbReference type="PANTHER" id="PTHR12940">
    <property type="entry name" value="ES-2 PROTEIN - RELATED"/>
    <property type="match status" value="1"/>
</dbReference>
<protein>
    <recommendedName>
        <fullName evidence="7">Nuclear protein DGCR14</fullName>
    </recommendedName>
</protein>
<keyword evidence="6" id="KW-1185">Reference proteome</keyword>
<comment type="similarity">
    <text evidence="2">Belongs to the ESS2 family.</text>
</comment>
<name>A0A9N8K2Z1_9PEZI</name>
<evidence type="ECO:0000256" key="4">
    <source>
        <dbReference type="SAM" id="MobiDB-lite"/>
    </source>
</evidence>
<dbReference type="InterPro" id="IPR019148">
    <property type="entry name" value="Nuclear_protein_DGCR14_ESS-2"/>
</dbReference>
<dbReference type="Pfam" id="PF09751">
    <property type="entry name" value="Es2"/>
    <property type="match status" value="1"/>
</dbReference>
<comment type="subcellular location">
    <subcellularLocation>
        <location evidence="1">Nucleus</location>
    </subcellularLocation>
</comment>
<dbReference type="EMBL" id="CAIJEN010000017">
    <property type="protein sequence ID" value="CAD0096882.1"/>
    <property type="molecule type" value="Genomic_DNA"/>
</dbReference>
<feature type="compositionally biased region" description="Polar residues" evidence="4">
    <location>
        <begin position="1"/>
        <end position="11"/>
    </location>
</feature>
<feature type="region of interest" description="Disordered" evidence="4">
    <location>
        <begin position="87"/>
        <end position="133"/>
    </location>
</feature>
<feature type="compositionally biased region" description="Basic and acidic residues" evidence="4">
    <location>
        <begin position="208"/>
        <end position="217"/>
    </location>
</feature>
<evidence type="ECO:0000256" key="1">
    <source>
        <dbReference type="ARBA" id="ARBA00004123"/>
    </source>
</evidence>
<sequence length="469" mass="50361">MASPPSQTLTKRNADTSLMPPPPAPKRIKRPSQVVDEDVYTDALSHIIARDFFPGLLESEAQQEYMQALDSNNNDWIRDAGRKLHQAMTPGPRARRGTSLATSTSQTPRGWQGATPSRTPSVAPSIASSETARSTVDTSLSLGAFQAKYTSEDNESFNALLDRQNQKRAEKYAFMYNGNKLPSKQQIAQQKLLTQNAATSSTALVKRPSQDLDERSASYDSFPNRQGPRNTFMFDPEGVEDTHETVAQAAQSASVAPPKAISYASTRLPTSSSLETDSSIPASPSISAIDAAIAGRPRHSDTSTTAYSGAETPRVNGYAFVDATPLPHEYPGQPVSEAEVEAEERASALALLPSYDPDADNNPFKLQAASKREEIHNRLVEKSNTARRKPGGGGRLDFLRGEKGQGRTPTPKFATSPAVGKRTPAAENMTPAARALAQRIGGTPGRSGGLFGGTSKSWTPTPRVKKPGV</sequence>
<keyword evidence="3" id="KW-0539">Nucleus</keyword>
<feature type="region of interest" description="Disordered" evidence="4">
    <location>
        <begin position="1"/>
        <end position="33"/>
    </location>
</feature>
<evidence type="ECO:0000256" key="3">
    <source>
        <dbReference type="ARBA" id="ARBA00023242"/>
    </source>
</evidence>